<dbReference type="RefSeq" id="WP_316024388.1">
    <property type="nucleotide sequence ID" value="NZ_JAWDIO010000002.1"/>
</dbReference>
<evidence type="ECO:0000313" key="2">
    <source>
        <dbReference type="Proteomes" id="UP001247805"/>
    </source>
</evidence>
<accession>A0ABU3SRN1</accession>
<gene>
    <name evidence="1" type="ORF">RS130_00990</name>
</gene>
<keyword evidence="2" id="KW-1185">Reference proteome</keyword>
<protein>
    <submittedName>
        <fullName evidence="1">Uncharacterized protein</fullName>
    </submittedName>
</protein>
<proteinExistence type="predicted"/>
<evidence type="ECO:0000313" key="1">
    <source>
        <dbReference type="EMBL" id="MDU0352676.1"/>
    </source>
</evidence>
<dbReference type="EMBL" id="JAWDIO010000002">
    <property type="protein sequence ID" value="MDU0352676.1"/>
    <property type="molecule type" value="Genomic_DNA"/>
</dbReference>
<name>A0ABU3SRN1_9ALTE</name>
<organism evidence="1 2">
    <name type="scientific">Paraglaciecola aquimarina</name>
    <dbReference type="NCBI Taxonomy" id="1235557"/>
    <lineage>
        <taxon>Bacteria</taxon>
        <taxon>Pseudomonadati</taxon>
        <taxon>Pseudomonadota</taxon>
        <taxon>Gammaproteobacteria</taxon>
        <taxon>Alteromonadales</taxon>
        <taxon>Alteromonadaceae</taxon>
        <taxon>Paraglaciecola</taxon>
    </lineage>
</organism>
<reference evidence="1 2" key="1">
    <citation type="submission" date="2023-10" db="EMBL/GenBank/DDBJ databases">
        <title>Glaciecola aquimarina strain GGW-M5 nov., isolated from a coastal seawater.</title>
        <authorList>
            <person name="Bayburt H."/>
            <person name="Kim J.M."/>
            <person name="Choi B.J."/>
            <person name="Jeon C.O."/>
        </authorList>
    </citation>
    <scope>NUCLEOTIDE SEQUENCE [LARGE SCALE GENOMIC DNA]</scope>
    <source>
        <strain evidence="1 2">KCTC 32108</strain>
    </source>
</reference>
<dbReference type="Proteomes" id="UP001247805">
    <property type="component" value="Unassembled WGS sequence"/>
</dbReference>
<comment type="caution">
    <text evidence="1">The sequence shown here is derived from an EMBL/GenBank/DDBJ whole genome shotgun (WGS) entry which is preliminary data.</text>
</comment>
<sequence>MLALIQLSSDWGNKYMVLQASELGLPLYKNLGFISQFTIRNYQKII</sequence>